<comment type="domain">
    <text evidence="14">The Walker A ATP-binding motif also binds Pi and PPi.</text>
</comment>
<protein>
    <recommendedName>
        <fullName evidence="14">HPr kinase/phosphorylase</fullName>
        <shortName evidence="14">HPrK/P</shortName>
        <ecNumber evidence="14">2.7.11.-</ecNumber>
        <ecNumber evidence="14">2.7.4.-</ecNumber>
    </recommendedName>
    <alternativeName>
        <fullName evidence="14">HPr(Ser) kinase/phosphorylase</fullName>
    </alternativeName>
</protein>
<evidence type="ECO:0000256" key="8">
    <source>
        <dbReference type="ARBA" id="ARBA00022741"/>
    </source>
</evidence>
<evidence type="ECO:0000313" key="17">
    <source>
        <dbReference type="EMBL" id="PJZ26052.1"/>
    </source>
</evidence>
<feature type="domain" description="HPr kinase/phosphorylase C-terminal" evidence="16">
    <location>
        <begin position="135"/>
        <end position="303"/>
    </location>
</feature>
<dbReference type="InterPro" id="IPR011126">
    <property type="entry name" value="Hpr_kin/Pase_Hpr_N"/>
</dbReference>
<evidence type="ECO:0000256" key="9">
    <source>
        <dbReference type="ARBA" id="ARBA00022777"/>
    </source>
</evidence>
<evidence type="ECO:0000256" key="5">
    <source>
        <dbReference type="ARBA" id="ARBA00022527"/>
    </source>
</evidence>
<sequence>MSVPGINVSNILKDHPELGLKLIAGENGLQNRIHSSEINRPGLSLTGFYESFAHDRIQIFGKGEWAYITSKEGEDMEKLAADFFHFHLNCIIFTHGNVPPPIFVEYCDRLNIPLLGSDVSTHKFITLISQILDRSLAPRTMRHGVLIEVFGIGILLSGKSGVGKSETALELIERGHRLVADDMVEIRRLSESYLIGTCSDLLRHHMEIRGLGILNIKDIFGIGSVRDHKLIELIIHLEEWTEEKEFDRTGLENRTEEVLGVNIPLIKLPVRPGRNIPIIVETAAMNQRLKKLGKNAAAEFSQKLNIYLQQGKVERNPPQN</sequence>
<feature type="binding site" evidence="14">
    <location>
        <position position="165"/>
    </location>
    <ligand>
        <name>Mg(2+)</name>
        <dbReference type="ChEBI" id="CHEBI:18420"/>
    </ligand>
</feature>
<gene>
    <name evidence="14" type="primary">hprK</name>
    <name evidence="17" type="ORF">CH357_06000</name>
</gene>
<comment type="similarity">
    <text evidence="3 14">Belongs to the HPrK/P family.</text>
</comment>
<dbReference type="GO" id="GO:0005524">
    <property type="term" value="F:ATP binding"/>
    <property type="evidence" value="ECO:0007669"/>
    <property type="project" value="UniProtKB-UniRule"/>
</dbReference>
<feature type="active site" evidence="14">
    <location>
        <position position="143"/>
    </location>
</feature>
<keyword evidence="7 14" id="KW-0479">Metal-binding</keyword>
<dbReference type="GO" id="GO:0004712">
    <property type="term" value="F:protein serine/threonine/tyrosine kinase activity"/>
    <property type="evidence" value="ECO:0007669"/>
    <property type="project" value="UniProtKB-UniRule"/>
</dbReference>
<evidence type="ECO:0000256" key="7">
    <source>
        <dbReference type="ARBA" id="ARBA00022723"/>
    </source>
</evidence>
<dbReference type="PANTHER" id="PTHR30305">
    <property type="entry name" value="PROTEIN YJDM-RELATED"/>
    <property type="match status" value="1"/>
</dbReference>
<dbReference type="EC" id="2.7.11.-" evidence="14"/>
<dbReference type="Pfam" id="PF02603">
    <property type="entry name" value="Hpr_kinase_N"/>
    <property type="match status" value="1"/>
</dbReference>
<comment type="caution">
    <text evidence="17">The sequence shown here is derived from an EMBL/GenBank/DDBJ whole genome shotgun (WGS) entry which is preliminary data.</text>
</comment>
<keyword evidence="11 14" id="KW-0460">Magnesium</keyword>
<dbReference type="EMBL" id="NPDN01000003">
    <property type="protein sequence ID" value="PJZ26052.1"/>
    <property type="molecule type" value="Genomic_DNA"/>
</dbReference>
<reference evidence="17 18" key="1">
    <citation type="submission" date="2017-07" db="EMBL/GenBank/DDBJ databases">
        <title>Leptospira spp. isolated from tropical soils.</title>
        <authorList>
            <person name="Thibeaux R."/>
            <person name="Iraola G."/>
            <person name="Ferres I."/>
            <person name="Bierque E."/>
            <person name="Girault D."/>
            <person name="Soupe-Gilbert M.-E."/>
            <person name="Picardeau M."/>
            <person name="Goarant C."/>
        </authorList>
    </citation>
    <scope>NUCLEOTIDE SEQUENCE [LARGE SCALE GENOMIC DNA]</scope>
    <source>
        <strain evidence="17 18">MCA1-C-A1</strain>
    </source>
</reference>
<keyword evidence="8 14" id="KW-0547">Nucleotide-binding</keyword>
<dbReference type="HAMAP" id="MF_01249">
    <property type="entry name" value="HPr_kinase"/>
    <property type="match status" value="1"/>
</dbReference>
<feature type="region of interest" description="Important for the catalytic mechanism of both phosphorylation and dephosphorylation" evidence="14">
    <location>
        <begin position="206"/>
        <end position="215"/>
    </location>
</feature>
<keyword evidence="6 14" id="KW-0808">Transferase</keyword>
<keyword evidence="5 14" id="KW-0723">Serine/threonine-protein kinase</keyword>
<feature type="binding site" evidence="14">
    <location>
        <position position="207"/>
    </location>
    <ligand>
        <name>Mg(2+)</name>
        <dbReference type="ChEBI" id="CHEBI:18420"/>
    </ligand>
</feature>
<proteinExistence type="inferred from homology"/>
<dbReference type="EC" id="2.7.4.-" evidence="14"/>
<comment type="catalytic activity">
    <reaction evidence="1 14">
        <text>[HPr protein]-L-serine + ATP = [HPr protein]-O-phospho-L-serine + ADP + H(+)</text>
        <dbReference type="Rhea" id="RHEA:46600"/>
        <dbReference type="Rhea" id="RHEA-COMP:11602"/>
        <dbReference type="Rhea" id="RHEA-COMP:11603"/>
        <dbReference type="ChEBI" id="CHEBI:15378"/>
        <dbReference type="ChEBI" id="CHEBI:29999"/>
        <dbReference type="ChEBI" id="CHEBI:30616"/>
        <dbReference type="ChEBI" id="CHEBI:83421"/>
        <dbReference type="ChEBI" id="CHEBI:456216"/>
    </reaction>
</comment>
<comment type="catalytic activity">
    <reaction evidence="13 14">
        <text>[HPr protein]-O-phospho-L-serine + phosphate + H(+) = [HPr protein]-L-serine + diphosphate</text>
        <dbReference type="Rhea" id="RHEA:46604"/>
        <dbReference type="Rhea" id="RHEA-COMP:11602"/>
        <dbReference type="Rhea" id="RHEA-COMP:11603"/>
        <dbReference type="ChEBI" id="CHEBI:15378"/>
        <dbReference type="ChEBI" id="CHEBI:29999"/>
        <dbReference type="ChEBI" id="CHEBI:33019"/>
        <dbReference type="ChEBI" id="CHEBI:43474"/>
        <dbReference type="ChEBI" id="CHEBI:83421"/>
    </reaction>
</comment>
<dbReference type="GO" id="GO:0000287">
    <property type="term" value="F:magnesium ion binding"/>
    <property type="evidence" value="ECO:0007669"/>
    <property type="project" value="UniProtKB-UniRule"/>
</dbReference>
<evidence type="ECO:0000256" key="14">
    <source>
        <dbReference type="HAMAP-Rule" id="MF_01249"/>
    </source>
</evidence>
<dbReference type="OrthoDB" id="9778803at2"/>
<evidence type="ECO:0000256" key="4">
    <source>
        <dbReference type="ARBA" id="ARBA00011643"/>
    </source>
</evidence>
<dbReference type="FunFam" id="3.40.50.300:FF:000174">
    <property type="entry name" value="HPr kinase/phosphorylase"/>
    <property type="match status" value="1"/>
</dbReference>
<feature type="active site" evidence="14">
    <location>
        <position position="164"/>
    </location>
</feature>
<dbReference type="PANTHER" id="PTHR30305:SF1">
    <property type="entry name" value="HPR KINASE_PHOSPHORYLASE"/>
    <property type="match status" value="1"/>
</dbReference>
<evidence type="ECO:0000256" key="12">
    <source>
        <dbReference type="ARBA" id="ARBA00023268"/>
    </source>
</evidence>
<comment type="cofactor">
    <cofactor evidence="2 14">
        <name>Mg(2+)</name>
        <dbReference type="ChEBI" id="CHEBI:18420"/>
    </cofactor>
</comment>
<comment type="function">
    <text evidence="14">Catalyzes the ATP- as well as the pyrophosphate-dependent phosphorylation of a specific serine residue in HPr, a phosphocarrier protein of the phosphoenolpyruvate-dependent sugar phosphotransferase system (PTS). HprK/P also catalyzes the pyrophosphate-producing, inorganic phosphate-dependent dephosphorylation (phosphorolysis) of seryl-phosphorylated HPr (P-Ser-HPr).</text>
</comment>
<dbReference type="AlphaFoldDB" id="A0A2M9XEP5"/>
<dbReference type="InterPro" id="IPR003755">
    <property type="entry name" value="HPr(Ser)_kin/Pase"/>
</dbReference>
<evidence type="ECO:0000256" key="11">
    <source>
        <dbReference type="ARBA" id="ARBA00022842"/>
    </source>
</evidence>
<feature type="region of interest" description="Important for the catalytic mechanism of dephosphorylation" evidence="14">
    <location>
        <begin position="269"/>
        <end position="274"/>
    </location>
</feature>
<evidence type="ECO:0000256" key="13">
    <source>
        <dbReference type="ARBA" id="ARBA00047657"/>
    </source>
</evidence>
<dbReference type="GO" id="GO:0006109">
    <property type="term" value="P:regulation of carbohydrate metabolic process"/>
    <property type="evidence" value="ECO:0007669"/>
    <property type="project" value="UniProtKB-UniRule"/>
</dbReference>
<evidence type="ECO:0000259" key="16">
    <source>
        <dbReference type="Pfam" id="PF07475"/>
    </source>
</evidence>
<dbReference type="SUPFAM" id="SSF53795">
    <property type="entry name" value="PEP carboxykinase-like"/>
    <property type="match status" value="1"/>
</dbReference>
<dbReference type="Proteomes" id="UP000232196">
    <property type="component" value="Unassembled WGS sequence"/>
</dbReference>
<keyword evidence="12 14" id="KW-0511">Multifunctional enzyme</keyword>
<feature type="domain" description="HPr(Ser) kinase/phosphorylase N-terminal" evidence="15">
    <location>
        <begin position="6"/>
        <end position="132"/>
    </location>
</feature>
<organism evidence="17 18">
    <name type="scientific">Leptospira hartskeerlii</name>
    <dbReference type="NCBI Taxonomy" id="2023177"/>
    <lineage>
        <taxon>Bacteria</taxon>
        <taxon>Pseudomonadati</taxon>
        <taxon>Spirochaetota</taxon>
        <taxon>Spirochaetia</taxon>
        <taxon>Leptospirales</taxon>
        <taxon>Leptospiraceae</taxon>
        <taxon>Leptospira</taxon>
    </lineage>
</organism>
<evidence type="ECO:0000313" key="18">
    <source>
        <dbReference type="Proteomes" id="UP000232196"/>
    </source>
</evidence>
<dbReference type="NCBIfam" id="TIGR00679">
    <property type="entry name" value="hpr-ser"/>
    <property type="match status" value="1"/>
</dbReference>
<dbReference type="InterPro" id="IPR027417">
    <property type="entry name" value="P-loop_NTPase"/>
</dbReference>
<evidence type="ECO:0000256" key="3">
    <source>
        <dbReference type="ARBA" id="ARBA00006883"/>
    </source>
</evidence>
<evidence type="ECO:0000256" key="10">
    <source>
        <dbReference type="ARBA" id="ARBA00022840"/>
    </source>
</evidence>
<comment type="miscellaneous">
    <text evidence="14">Both phosphorylation and phosphorolysis are carried out by the same active site and suggest a common mechanism for both reactions.</text>
</comment>
<feature type="active site" description="Proton acceptor; for phosphorylation activity. Proton donor; for dephosphorylation activity" evidence="14">
    <location>
        <position position="182"/>
    </location>
</feature>
<keyword evidence="9 14" id="KW-0418">Kinase</keyword>
<evidence type="ECO:0000259" key="15">
    <source>
        <dbReference type="Pfam" id="PF02603"/>
    </source>
</evidence>
<accession>A0A2M9XEP5</accession>
<dbReference type="CDD" id="cd01918">
    <property type="entry name" value="HprK_C"/>
    <property type="match status" value="1"/>
</dbReference>
<dbReference type="Pfam" id="PF07475">
    <property type="entry name" value="Hpr_kinase_C"/>
    <property type="match status" value="1"/>
</dbReference>
<dbReference type="InterPro" id="IPR011104">
    <property type="entry name" value="Hpr_kin/Pase_C"/>
</dbReference>
<feature type="active site" evidence="14">
    <location>
        <position position="248"/>
    </location>
</feature>
<evidence type="ECO:0000256" key="6">
    <source>
        <dbReference type="ARBA" id="ARBA00022679"/>
    </source>
</evidence>
<dbReference type="GO" id="GO:0004674">
    <property type="term" value="F:protein serine/threonine kinase activity"/>
    <property type="evidence" value="ECO:0007669"/>
    <property type="project" value="UniProtKB-KW"/>
</dbReference>
<evidence type="ECO:0000256" key="1">
    <source>
        <dbReference type="ARBA" id="ARBA00001120"/>
    </source>
</evidence>
<dbReference type="GO" id="GO:0000155">
    <property type="term" value="F:phosphorelay sensor kinase activity"/>
    <property type="evidence" value="ECO:0007669"/>
    <property type="project" value="InterPro"/>
</dbReference>
<name>A0A2M9XEP5_9LEPT</name>
<dbReference type="Gene3D" id="3.40.50.300">
    <property type="entry name" value="P-loop containing nucleotide triphosphate hydrolases"/>
    <property type="match status" value="1"/>
</dbReference>
<dbReference type="InterPro" id="IPR028979">
    <property type="entry name" value="Ser_kin/Pase_Hpr-like_N_sf"/>
</dbReference>
<feature type="binding site" evidence="14">
    <location>
        <begin position="158"/>
        <end position="165"/>
    </location>
    <ligand>
        <name>ATP</name>
        <dbReference type="ChEBI" id="CHEBI:30616"/>
    </ligand>
</feature>
<keyword evidence="10 14" id="KW-0067">ATP-binding</keyword>
<evidence type="ECO:0000256" key="2">
    <source>
        <dbReference type="ARBA" id="ARBA00001946"/>
    </source>
</evidence>
<keyword evidence="18" id="KW-1185">Reference proteome</keyword>
<dbReference type="RefSeq" id="WP_086448715.1">
    <property type="nucleotide sequence ID" value="NZ_NPDL01000003.1"/>
</dbReference>
<comment type="subunit">
    <text evidence="4 14">Homohexamer.</text>
</comment>
<dbReference type="SUPFAM" id="SSF75138">
    <property type="entry name" value="HprK N-terminal domain-like"/>
    <property type="match status" value="1"/>
</dbReference>
<dbReference type="Gene3D" id="3.40.1390.20">
    <property type="entry name" value="HprK N-terminal domain-like"/>
    <property type="match status" value="1"/>
</dbReference>